<reference evidence="2 3" key="1">
    <citation type="submission" date="2016-02" db="EMBL/GenBank/DDBJ databases">
        <title>Genome analysis of coral dinoflagellate symbionts highlights evolutionary adaptations to a symbiotic lifestyle.</title>
        <authorList>
            <person name="Aranda M."/>
            <person name="Li Y."/>
            <person name="Liew Y.J."/>
            <person name="Baumgarten S."/>
            <person name="Simakov O."/>
            <person name="Wilson M."/>
            <person name="Piel J."/>
            <person name="Ashoor H."/>
            <person name="Bougouffa S."/>
            <person name="Bajic V.B."/>
            <person name="Ryu T."/>
            <person name="Ravasi T."/>
            <person name="Bayer T."/>
            <person name="Micklem G."/>
            <person name="Kim H."/>
            <person name="Bhak J."/>
            <person name="Lajeunesse T.C."/>
            <person name="Voolstra C.R."/>
        </authorList>
    </citation>
    <scope>NUCLEOTIDE SEQUENCE [LARGE SCALE GENOMIC DNA]</scope>
    <source>
        <strain evidence="2 3">CCMP2467</strain>
    </source>
</reference>
<protein>
    <submittedName>
        <fullName evidence="2">Uncharacterized protein</fullName>
    </submittedName>
</protein>
<dbReference type="AlphaFoldDB" id="A0A1Q9ERC2"/>
<keyword evidence="3" id="KW-1185">Reference proteome</keyword>
<sequence>MRICTREEEEEEEEIISTTTIIVTRYDNSTTNAGDVMTTVREATSGSGKTTSIAIIVTTTEAVPQSAIIIIIIIIMSIIKRSEGAEQKRDEATLRLHDFVDPLLQGASAVEDMRRRVVSARLLVLLKINTSVSACEETHFATHKYELPQGLPEKL</sequence>
<dbReference type="EMBL" id="LSRX01000087">
    <property type="protein sequence ID" value="OLQ09969.1"/>
    <property type="molecule type" value="Genomic_DNA"/>
</dbReference>
<evidence type="ECO:0000313" key="3">
    <source>
        <dbReference type="Proteomes" id="UP000186817"/>
    </source>
</evidence>
<keyword evidence="1" id="KW-0812">Transmembrane</keyword>
<keyword evidence="1" id="KW-0472">Membrane</keyword>
<evidence type="ECO:0000256" key="1">
    <source>
        <dbReference type="SAM" id="Phobius"/>
    </source>
</evidence>
<organism evidence="2 3">
    <name type="scientific">Symbiodinium microadriaticum</name>
    <name type="common">Dinoflagellate</name>
    <name type="synonym">Zooxanthella microadriatica</name>
    <dbReference type="NCBI Taxonomy" id="2951"/>
    <lineage>
        <taxon>Eukaryota</taxon>
        <taxon>Sar</taxon>
        <taxon>Alveolata</taxon>
        <taxon>Dinophyceae</taxon>
        <taxon>Suessiales</taxon>
        <taxon>Symbiodiniaceae</taxon>
        <taxon>Symbiodinium</taxon>
    </lineage>
</organism>
<feature type="transmembrane region" description="Helical" evidence="1">
    <location>
        <begin position="62"/>
        <end position="79"/>
    </location>
</feature>
<name>A0A1Q9ERC2_SYMMI</name>
<comment type="caution">
    <text evidence="2">The sequence shown here is derived from an EMBL/GenBank/DDBJ whole genome shotgun (WGS) entry which is preliminary data.</text>
</comment>
<proteinExistence type="predicted"/>
<keyword evidence="1" id="KW-1133">Transmembrane helix</keyword>
<accession>A0A1Q9ERC2</accession>
<gene>
    <name evidence="2" type="ORF">AK812_SmicGene6425</name>
</gene>
<evidence type="ECO:0000313" key="2">
    <source>
        <dbReference type="EMBL" id="OLQ09969.1"/>
    </source>
</evidence>
<dbReference type="Proteomes" id="UP000186817">
    <property type="component" value="Unassembled WGS sequence"/>
</dbReference>